<protein>
    <submittedName>
        <fullName evidence="2">Uncharacterized protein</fullName>
    </submittedName>
</protein>
<feature type="transmembrane region" description="Helical" evidence="1">
    <location>
        <begin position="6"/>
        <end position="24"/>
    </location>
</feature>
<keyword evidence="1" id="KW-0812">Transmembrane</keyword>
<accession>A0A2Z2HQK4</accession>
<organism evidence="2 3">
    <name type="scientific">Natrarchaeobaculum aegyptiacum</name>
    <dbReference type="NCBI Taxonomy" id="745377"/>
    <lineage>
        <taxon>Archaea</taxon>
        <taxon>Methanobacteriati</taxon>
        <taxon>Methanobacteriota</taxon>
        <taxon>Stenosarchaea group</taxon>
        <taxon>Halobacteria</taxon>
        <taxon>Halobacteriales</taxon>
        <taxon>Natrialbaceae</taxon>
        <taxon>Natrarchaeobaculum</taxon>
    </lineage>
</organism>
<keyword evidence="3" id="KW-1185">Reference proteome</keyword>
<name>A0A2Z2HQK4_9EURY</name>
<reference evidence="3" key="1">
    <citation type="submission" date="2017-02" db="EMBL/GenBank/DDBJ databases">
        <title>Natronthermophilus aegyptiacus gen. nov.,sp. nov., an aerobic, extremely halophilic alkalithermophilic archaeon isolated from the athalassohaline Wadi An Natrun, Egypt.</title>
        <authorList>
            <person name="Zhao B."/>
        </authorList>
    </citation>
    <scope>NUCLEOTIDE SEQUENCE [LARGE SCALE GENOMIC DNA]</scope>
    <source>
        <strain evidence="3">JW/NM-HA 15</strain>
    </source>
</reference>
<dbReference type="KEGG" id="naj:B1756_06320"/>
<keyword evidence="1" id="KW-1133">Transmembrane helix</keyword>
<evidence type="ECO:0000256" key="1">
    <source>
        <dbReference type="SAM" id="Phobius"/>
    </source>
</evidence>
<evidence type="ECO:0000313" key="3">
    <source>
        <dbReference type="Proteomes" id="UP000250088"/>
    </source>
</evidence>
<sequence length="195" mass="22073">MIVSKLYLSIYICIYISFGYYYWILCPMMFDVGIDSISRCGWSTLFREKSHDRDGLSVVPDRDLLATVHGDVVLTADGSDIELKTELEFSTDAAHLLDEKTTDDDKQASLTHPIDVAIVPEVVGADVLGEVGTRLDHVLKHSLDSALFGRIRAQVLARECRLFFFQFAVVLFDLLEFHRDDSFVSHASHAPRFDR</sequence>
<dbReference type="Proteomes" id="UP000250088">
    <property type="component" value="Chromosome"/>
</dbReference>
<keyword evidence="1" id="KW-0472">Membrane</keyword>
<evidence type="ECO:0000313" key="2">
    <source>
        <dbReference type="EMBL" id="ARS89401.1"/>
    </source>
</evidence>
<dbReference type="EMBL" id="CP019893">
    <property type="protein sequence ID" value="ARS89401.1"/>
    <property type="molecule type" value="Genomic_DNA"/>
</dbReference>
<dbReference type="AlphaFoldDB" id="A0A2Z2HQK4"/>
<gene>
    <name evidence="2" type="ORF">B1756_06320</name>
</gene>
<proteinExistence type="predicted"/>